<dbReference type="Gramene" id="ONI21659">
    <property type="protein sequence ID" value="ONI21659"/>
    <property type="gene ID" value="PRUPE_2G079200"/>
</dbReference>
<evidence type="ECO:0000313" key="1">
    <source>
        <dbReference type="EMBL" id="ONI21659.1"/>
    </source>
</evidence>
<sequence length="51" mass="5819">MSDHLCISSSIKQKLVQSRSRLASILLDCLLFISRIIWCGEVEDSNLRALR</sequence>
<dbReference type="Gramene" id="ONI21660">
    <property type="protein sequence ID" value="ONI21660"/>
    <property type="gene ID" value="PRUPE_2G079200"/>
</dbReference>
<accession>A0A251QCY8</accession>
<organism evidence="1 2">
    <name type="scientific">Prunus persica</name>
    <name type="common">Peach</name>
    <name type="synonym">Amygdalus persica</name>
    <dbReference type="NCBI Taxonomy" id="3760"/>
    <lineage>
        <taxon>Eukaryota</taxon>
        <taxon>Viridiplantae</taxon>
        <taxon>Streptophyta</taxon>
        <taxon>Embryophyta</taxon>
        <taxon>Tracheophyta</taxon>
        <taxon>Spermatophyta</taxon>
        <taxon>Magnoliopsida</taxon>
        <taxon>eudicotyledons</taxon>
        <taxon>Gunneridae</taxon>
        <taxon>Pentapetalae</taxon>
        <taxon>rosids</taxon>
        <taxon>fabids</taxon>
        <taxon>Rosales</taxon>
        <taxon>Rosaceae</taxon>
        <taxon>Amygdaloideae</taxon>
        <taxon>Amygdaleae</taxon>
        <taxon>Prunus</taxon>
    </lineage>
</organism>
<reference evidence="1" key="2">
    <citation type="submission" date="2016-12" db="EMBL/GenBank/DDBJ databases">
        <title>WGS assembly of Prunus persica.</title>
        <authorList>
            <person name="Verde I."/>
            <person name="Jenkins J."/>
            <person name="Dondini L."/>
            <person name="Micali S."/>
            <person name="Pagliarani G."/>
            <person name="Vendramin E."/>
            <person name="Paris R."/>
            <person name="Aramini V."/>
            <person name="Gazza L."/>
            <person name="Rossini L."/>
            <person name="Bassi D."/>
            <person name="Troggio M."/>
            <person name="Shu S."/>
            <person name="Grimwood J.H."/>
            <person name="Tartarini S."/>
            <person name="Dettori M.T."/>
            <person name="Schmutz J."/>
        </authorList>
    </citation>
    <scope>NUCLEOTIDE SEQUENCE</scope>
</reference>
<evidence type="ECO:0000313" key="2">
    <source>
        <dbReference type="Proteomes" id="UP000006882"/>
    </source>
</evidence>
<keyword evidence="2" id="KW-1185">Reference proteome</keyword>
<dbReference type="Proteomes" id="UP000006882">
    <property type="component" value="Chromosome G2"/>
</dbReference>
<reference evidence="1 2" key="1">
    <citation type="journal article" date="2013" name="Nat. Genet.">
        <title>The high-quality draft genome of peach (Prunus persica) identifies unique patterns of genetic diversity, domestication and genome evolution.</title>
        <authorList>
            <consortium name="International Peach Genome Initiative"/>
            <person name="Verde I."/>
            <person name="Abbott A.G."/>
            <person name="Scalabrin S."/>
            <person name="Jung S."/>
            <person name="Shu S."/>
            <person name="Marroni F."/>
            <person name="Zhebentyayeva T."/>
            <person name="Dettori M.T."/>
            <person name="Grimwood J."/>
            <person name="Cattonaro F."/>
            <person name="Zuccolo A."/>
            <person name="Rossini L."/>
            <person name="Jenkins J."/>
            <person name="Vendramin E."/>
            <person name="Meisel L.A."/>
            <person name="Decroocq V."/>
            <person name="Sosinski B."/>
            <person name="Prochnik S."/>
            <person name="Mitros T."/>
            <person name="Policriti A."/>
            <person name="Cipriani G."/>
            <person name="Dondini L."/>
            <person name="Ficklin S."/>
            <person name="Goodstein D.M."/>
            <person name="Xuan P."/>
            <person name="Del Fabbro C."/>
            <person name="Aramini V."/>
            <person name="Copetti D."/>
            <person name="Gonzalez S."/>
            <person name="Horner D.S."/>
            <person name="Falchi R."/>
            <person name="Lucas S."/>
            <person name="Mica E."/>
            <person name="Maldonado J."/>
            <person name="Lazzari B."/>
            <person name="Bielenberg D."/>
            <person name="Pirona R."/>
            <person name="Miculan M."/>
            <person name="Barakat A."/>
            <person name="Testolin R."/>
            <person name="Stella A."/>
            <person name="Tartarini S."/>
            <person name="Tonutti P."/>
            <person name="Arus P."/>
            <person name="Orellana A."/>
            <person name="Wells C."/>
            <person name="Main D."/>
            <person name="Vizzotto G."/>
            <person name="Silva H."/>
            <person name="Salamini F."/>
            <person name="Schmutz J."/>
            <person name="Morgante M."/>
            <person name="Rokhsar D.S."/>
        </authorList>
    </citation>
    <scope>NUCLEOTIDE SEQUENCE [LARGE SCALE GENOMIC DNA]</scope>
    <source>
        <strain evidence="2">cv. Nemared</strain>
    </source>
</reference>
<dbReference type="EMBL" id="CM007652">
    <property type="protein sequence ID" value="ONI21659.1"/>
    <property type="molecule type" value="Genomic_DNA"/>
</dbReference>
<dbReference type="AlphaFoldDB" id="A0A251QCY8"/>
<protein>
    <submittedName>
        <fullName evidence="1">Uncharacterized protein</fullName>
    </submittedName>
</protein>
<dbReference type="EMBL" id="CM007652">
    <property type="protein sequence ID" value="ONI21660.1"/>
    <property type="molecule type" value="Genomic_DNA"/>
</dbReference>
<gene>
    <name evidence="1" type="ORF">PRUPE_2G079200</name>
</gene>
<proteinExistence type="predicted"/>
<name>A0A251QCY8_PRUPE</name>